<comment type="subunit">
    <text evidence="3">G proteins are composed of 3 units, alpha, beta and gamma.</text>
</comment>
<dbReference type="Pfam" id="PF00631">
    <property type="entry name" value="G-gamma"/>
    <property type="match status" value="1"/>
</dbReference>
<dbReference type="PANTHER" id="PTHR36417">
    <property type="entry name" value="SELENOPROTEIN DOMAIN PROTEIN (AFU_ORTHOLOGUE AFUA_1G05220)"/>
    <property type="match status" value="1"/>
</dbReference>
<dbReference type="Gene3D" id="3.40.30.10">
    <property type="entry name" value="Glutaredoxin"/>
    <property type="match status" value="1"/>
</dbReference>
<dbReference type="InterPro" id="IPR015898">
    <property type="entry name" value="G-protein_gamma-like_dom"/>
</dbReference>
<keyword evidence="9" id="KW-0676">Redox-active center</keyword>
<evidence type="ECO:0000259" key="13">
    <source>
        <dbReference type="SMART" id="SM01224"/>
    </source>
</evidence>
<protein>
    <recommendedName>
        <fullName evidence="4">Guanine nucleotide-binding protein subunit gamma</fullName>
    </recommendedName>
</protein>
<evidence type="ECO:0000256" key="8">
    <source>
        <dbReference type="ARBA" id="ARBA00023224"/>
    </source>
</evidence>
<dbReference type="AlphaFoldDB" id="A0A8H8QYR3"/>
<dbReference type="InterPro" id="IPR036284">
    <property type="entry name" value="GGL_sf"/>
</dbReference>
<dbReference type="SMART" id="SM01224">
    <property type="entry name" value="G_gamma"/>
    <property type="match status" value="1"/>
</dbReference>
<evidence type="ECO:0000313" key="14">
    <source>
        <dbReference type="EMBL" id="TVY24210.1"/>
    </source>
</evidence>
<dbReference type="GO" id="GO:0016020">
    <property type="term" value="C:membrane"/>
    <property type="evidence" value="ECO:0007669"/>
    <property type="project" value="UniProtKB-SubCell"/>
</dbReference>
<evidence type="ECO:0000256" key="4">
    <source>
        <dbReference type="ARBA" id="ARBA00016111"/>
    </source>
</evidence>
<feature type="domain" description="G protein gamma" evidence="13">
    <location>
        <begin position="24"/>
        <end position="94"/>
    </location>
</feature>
<evidence type="ECO:0000256" key="12">
    <source>
        <dbReference type="SAM" id="MobiDB-lite"/>
    </source>
</evidence>
<accession>A0A8H8QYR3</accession>
<keyword evidence="5" id="KW-0488">Methylation</keyword>
<comment type="caution">
    <text evidence="14">The sequence shown here is derived from an EMBL/GenBank/DDBJ whole genome shotgun (WGS) entry which is preliminary data.</text>
</comment>
<dbReference type="PANTHER" id="PTHR36417:SF2">
    <property type="entry name" value="SELENOPROTEIN DOMAIN PROTEIN (AFU_ORTHOLOGUE AFUA_1G05220)"/>
    <property type="match status" value="1"/>
</dbReference>
<evidence type="ECO:0000256" key="3">
    <source>
        <dbReference type="ARBA" id="ARBA00011581"/>
    </source>
</evidence>
<comment type="subcellular location">
    <subcellularLocation>
        <location evidence="1">Membrane</location>
        <topology evidence="1">Peripheral membrane protein</topology>
    </subcellularLocation>
</comment>
<keyword evidence="8" id="KW-0807">Transducer</keyword>
<dbReference type="FunFam" id="4.10.260.10:FF:000003">
    <property type="entry name" value="G-protein complex gamma subunit Ste18/GpgA"/>
    <property type="match status" value="1"/>
</dbReference>
<keyword evidence="15" id="KW-1185">Reference proteome</keyword>
<keyword evidence="6" id="KW-0472">Membrane</keyword>
<evidence type="ECO:0000256" key="5">
    <source>
        <dbReference type="ARBA" id="ARBA00022481"/>
    </source>
</evidence>
<keyword evidence="7" id="KW-0564">Palmitate</keyword>
<evidence type="ECO:0000256" key="2">
    <source>
        <dbReference type="ARBA" id="ARBA00007431"/>
    </source>
</evidence>
<keyword evidence="11" id="KW-0636">Prenylation</keyword>
<name>A0A8H8QYR3_9HELO</name>
<sequence length="370" mass="40997">MPSGYSSRDVGDPSQIKKNKQSMADLKLRRLTELNNRLREDLERERIPVSQAAKSIISYTNSTKDFMVPSVWGSVEKKDDPRQQPSQNLGTIKIYATMEQPALPRVTIQFCTQCKWMLRAAYFAQELLSTFSTSLGEVALQPSTGGTFVVHLYHADPSSSGDEPVTMQKHLLWDRKAEGGFPETKELKRRVRDIIEPSRDLGHVDGHKSKSVISPTPSHSCNMNSHPLLSSLYSSYSPYWYNTPRPIPPHSSHPFHLILHPLSSPPSLFSAHLQNPNPNLPESERESNPEAPTQIPALPAAINKLQAEETGERKFTPMDVDVDVDAGVASQRDLEKVFGEEEEAVGGNGKIRIGGDGGEGFCRPGDEDCG</sequence>
<dbReference type="InterPro" id="IPR011893">
    <property type="entry name" value="Selenoprotein_Rdx-typ"/>
</dbReference>
<dbReference type="GeneID" id="41987364"/>
<evidence type="ECO:0000256" key="1">
    <source>
        <dbReference type="ARBA" id="ARBA00004170"/>
    </source>
</evidence>
<keyword evidence="10" id="KW-0449">Lipoprotein</keyword>
<evidence type="ECO:0000256" key="10">
    <source>
        <dbReference type="ARBA" id="ARBA00023288"/>
    </source>
</evidence>
<feature type="compositionally biased region" description="Polar residues" evidence="12">
    <location>
        <begin position="211"/>
        <end position="220"/>
    </location>
</feature>
<feature type="region of interest" description="Disordered" evidence="12">
    <location>
        <begin position="348"/>
        <end position="370"/>
    </location>
</feature>
<dbReference type="OrthoDB" id="60822at2759"/>
<feature type="region of interest" description="Disordered" evidence="12">
    <location>
        <begin position="200"/>
        <end position="220"/>
    </location>
</feature>
<dbReference type="SUPFAM" id="SSF52833">
    <property type="entry name" value="Thioredoxin-like"/>
    <property type="match status" value="1"/>
</dbReference>
<evidence type="ECO:0000256" key="9">
    <source>
        <dbReference type="ARBA" id="ARBA00023284"/>
    </source>
</evidence>
<evidence type="ECO:0000313" key="15">
    <source>
        <dbReference type="Proteomes" id="UP000431533"/>
    </source>
</evidence>
<comment type="similarity">
    <text evidence="2">Belongs to the G protein gamma family.</text>
</comment>
<feature type="region of interest" description="Disordered" evidence="12">
    <location>
        <begin position="1"/>
        <end position="23"/>
    </location>
</feature>
<feature type="region of interest" description="Disordered" evidence="12">
    <location>
        <begin position="268"/>
        <end position="293"/>
    </location>
</feature>
<evidence type="ECO:0000256" key="6">
    <source>
        <dbReference type="ARBA" id="ARBA00023136"/>
    </source>
</evidence>
<dbReference type="Gene3D" id="4.10.260.10">
    <property type="entry name" value="Transducin (heterotrimeric G protein), gamma chain"/>
    <property type="match status" value="1"/>
</dbReference>
<feature type="compositionally biased region" description="Gly residues" evidence="12">
    <location>
        <begin position="348"/>
        <end position="360"/>
    </location>
</feature>
<reference evidence="14 15" key="1">
    <citation type="submission" date="2018-05" db="EMBL/GenBank/DDBJ databases">
        <title>Genome sequencing and assembly of the regulated plant pathogen Lachnellula willkommii and related sister species for the development of diagnostic species identification markers.</title>
        <authorList>
            <person name="Giroux E."/>
            <person name="Bilodeau G."/>
        </authorList>
    </citation>
    <scope>NUCLEOTIDE SEQUENCE [LARGE SCALE GENOMIC DNA]</scope>
    <source>
        <strain evidence="14 15">CBS 185.66</strain>
    </source>
</reference>
<gene>
    <name evidence="14" type="primary">gng-1</name>
    <name evidence="14" type="ORF">LHYA1_G007166</name>
</gene>
<evidence type="ECO:0000256" key="11">
    <source>
        <dbReference type="ARBA" id="ARBA00023289"/>
    </source>
</evidence>
<dbReference type="SUPFAM" id="SSF48670">
    <property type="entry name" value="Transducin (heterotrimeric G protein), gamma chain"/>
    <property type="match status" value="1"/>
</dbReference>
<dbReference type="Pfam" id="PF10262">
    <property type="entry name" value="Rdx"/>
    <property type="match status" value="1"/>
</dbReference>
<evidence type="ECO:0000256" key="7">
    <source>
        <dbReference type="ARBA" id="ARBA00023139"/>
    </source>
</evidence>
<dbReference type="NCBIfam" id="TIGR02174">
    <property type="entry name" value="CXXU_selWTH"/>
    <property type="match status" value="1"/>
</dbReference>
<dbReference type="RefSeq" id="XP_031002998.1">
    <property type="nucleotide sequence ID" value="XM_031152097.1"/>
</dbReference>
<proteinExistence type="inferred from homology"/>
<organism evidence="14 15">
    <name type="scientific">Lachnellula hyalina</name>
    <dbReference type="NCBI Taxonomy" id="1316788"/>
    <lineage>
        <taxon>Eukaryota</taxon>
        <taxon>Fungi</taxon>
        <taxon>Dikarya</taxon>
        <taxon>Ascomycota</taxon>
        <taxon>Pezizomycotina</taxon>
        <taxon>Leotiomycetes</taxon>
        <taxon>Helotiales</taxon>
        <taxon>Lachnaceae</taxon>
        <taxon>Lachnellula</taxon>
    </lineage>
</organism>
<dbReference type="EMBL" id="QGMH01000140">
    <property type="protein sequence ID" value="TVY24210.1"/>
    <property type="molecule type" value="Genomic_DNA"/>
</dbReference>
<dbReference type="InterPro" id="IPR036249">
    <property type="entry name" value="Thioredoxin-like_sf"/>
</dbReference>
<dbReference type="Proteomes" id="UP000431533">
    <property type="component" value="Unassembled WGS sequence"/>
</dbReference>
<dbReference type="GO" id="GO:0007186">
    <property type="term" value="P:G protein-coupled receptor signaling pathway"/>
    <property type="evidence" value="ECO:0007669"/>
    <property type="project" value="InterPro"/>
</dbReference>